<feature type="domain" description="KRAB" evidence="10">
    <location>
        <begin position="144"/>
        <end position="215"/>
    </location>
</feature>
<feature type="domain" description="C2H2-type" evidence="9">
    <location>
        <begin position="478"/>
        <end position="505"/>
    </location>
</feature>
<evidence type="ECO:0000256" key="7">
    <source>
        <dbReference type="PROSITE-ProRule" id="PRU00042"/>
    </source>
</evidence>
<dbReference type="PROSITE" id="PS50157">
    <property type="entry name" value="ZINC_FINGER_C2H2_2"/>
    <property type="match status" value="11"/>
</dbReference>
<dbReference type="Pfam" id="PF00096">
    <property type="entry name" value="zf-C2H2"/>
    <property type="match status" value="6"/>
</dbReference>
<dbReference type="PANTHER" id="PTHR24381">
    <property type="entry name" value="ZINC FINGER PROTEIN"/>
    <property type="match status" value="1"/>
</dbReference>
<feature type="compositionally biased region" description="Basic and acidic residues" evidence="8">
    <location>
        <begin position="778"/>
        <end position="793"/>
    </location>
</feature>
<feature type="region of interest" description="Disordered" evidence="8">
    <location>
        <begin position="776"/>
        <end position="831"/>
    </location>
</feature>
<dbReference type="Gene3D" id="6.10.140.140">
    <property type="match status" value="1"/>
</dbReference>
<sequence>MAEWSPAQGLQWDMDSHHPATAQPLGLPEENPTADVLPETAELSLTVVAEIQAVEGKVDAYAAQLMSLEGRMGMAETKLDGCEKTAVEFGNQLESKWAALGTLIQEYGQLQRRLENMENLLKNRNFWILRFPPGAKGEAPKVPLLFDDAACSFSEQEWRGLNESQKDLYRHIMMHNYQAVVSVDTAISKPELLARIEQGEVSEQTDSRDGQQTDPREESGLGNRPGSPSSALRGSSWIKEEDLSLVKSMGTLEDREIPGECTMGAPQLLEDDVDNLFPHKWTEVFQGPGEELLCENQPVSVTLPKKPLQWSVQGLPETQKEDLVTSAEAQTGPFICCECGEGFVDRQLFASHQKTHGGSGVYFVPELKGNPEVKLTPFAIHRAPTPARPKVHKRPEPQRSPTAKPGAVKCPGNHMVERPYTCTQCKESFKLEVSLLLHQKLHAGKGDGPLTCTYCGKDFRDLSKAVRHQRIHTGERPYQCTECGKSFIRRDHLLKHWRVHTGETPYQCATCGKNFRYKESLNCHQKIHTRNPTVHHLMLGTQAGLMGLKPEQPKWSLPEGNQPIRQVRLQAPARCDPWAVWTRRGRPVAAAGARLLLFLRSPPFSAAAPPQPQLSPSPPPSPGKAMETPWEPNFQWNPAVLPPPPPGFFWMPPKPGCEPASHRQTTEISFWTLLAAMQAMERKVDVHTGQLRTLRRRADLAEHKLSVTEKVVTDFMPHLDALETMVRAFGQLHQRVEKMEERLKNENFWVLNVPPGTGGETLQVPVNFGNVSDYCSEQECKDSNSGPKERQKTAESLVSTDCASSKSGSLSPTEGGAPLSGKHRGPSGEAEDIQKDRAEAAILLPTSAIAESEPGKLDQFSPSPGSSEHEVLPSSVEGLVPVDSRTGALEQSAESTGDVANFTTIVVQEGVLPGEAPYVCPDCGKSFLYEEQCALHQQSHLQVSPDRRDSPTQHPQPEVRAYTCPDCGRWFPHQASLSKHRLWHTGDRPHTCAVCKKTFRLKINLHLHERTHAVAKKTGYYICGQCGRAFNHHSNFLRHQMIHTGERPYTCGECGKTFIRKEHLATHGRLHTGERPYRCPLCPKSFTRKQHLVGHQRLHEGEAIWLENQPTQTNGHGQQGGIGVRADDVESGLGQETYPP</sequence>
<evidence type="ECO:0000256" key="5">
    <source>
        <dbReference type="ARBA" id="ARBA00022833"/>
    </source>
</evidence>
<feature type="region of interest" description="Disordered" evidence="8">
    <location>
        <begin position="846"/>
        <end position="873"/>
    </location>
</feature>
<dbReference type="InterPro" id="IPR001909">
    <property type="entry name" value="KRAB"/>
</dbReference>
<evidence type="ECO:0000256" key="2">
    <source>
        <dbReference type="ARBA" id="ARBA00022723"/>
    </source>
</evidence>
<feature type="domain" description="C2H2-type" evidence="9">
    <location>
        <begin position="1077"/>
        <end position="1104"/>
    </location>
</feature>
<dbReference type="PANTHER" id="PTHR24381:SF393">
    <property type="entry name" value="CHROMATIN-LINKED ADAPTOR FOR MSL PROTEINS, ISOFORM B"/>
    <property type="match status" value="1"/>
</dbReference>
<comment type="subcellular location">
    <subcellularLocation>
        <location evidence="1">Nucleus</location>
    </subcellularLocation>
</comment>
<evidence type="ECO:0000256" key="6">
    <source>
        <dbReference type="ARBA" id="ARBA00023242"/>
    </source>
</evidence>
<dbReference type="Pfam" id="PF01352">
    <property type="entry name" value="KRAB"/>
    <property type="match status" value="1"/>
</dbReference>
<dbReference type="PROSITE" id="PS50805">
    <property type="entry name" value="KRAB"/>
    <property type="match status" value="1"/>
</dbReference>
<name>A0ABM3YSW8_PANGU</name>
<keyword evidence="11" id="KW-1185">Reference proteome</keyword>
<accession>A0ABM3YSW8</accession>
<keyword evidence="3" id="KW-0677">Repeat</keyword>
<feature type="compositionally biased region" description="Polar residues" evidence="8">
    <location>
        <begin position="794"/>
        <end position="812"/>
    </location>
</feature>
<dbReference type="CDD" id="cd07765">
    <property type="entry name" value="KRAB_A-box"/>
    <property type="match status" value="1"/>
</dbReference>
<evidence type="ECO:0000256" key="3">
    <source>
        <dbReference type="ARBA" id="ARBA00022737"/>
    </source>
</evidence>
<feature type="domain" description="C2H2-type" evidence="9">
    <location>
        <begin position="990"/>
        <end position="1017"/>
    </location>
</feature>
<protein>
    <submittedName>
        <fullName evidence="12">Uncharacterized protein LOC117673240</fullName>
    </submittedName>
</protein>
<dbReference type="Gene3D" id="3.30.160.60">
    <property type="entry name" value="Classic Zinc Finger"/>
    <property type="match status" value="10"/>
</dbReference>
<organism evidence="11 12">
    <name type="scientific">Pantherophis guttatus</name>
    <name type="common">Corn snake</name>
    <name type="synonym">Elaphe guttata</name>
    <dbReference type="NCBI Taxonomy" id="94885"/>
    <lineage>
        <taxon>Eukaryota</taxon>
        <taxon>Metazoa</taxon>
        <taxon>Chordata</taxon>
        <taxon>Craniata</taxon>
        <taxon>Vertebrata</taxon>
        <taxon>Euteleostomi</taxon>
        <taxon>Lepidosauria</taxon>
        <taxon>Squamata</taxon>
        <taxon>Bifurcata</taxon>
        <taxon>Unidentata</taxon>
        <taxon>Episquamata</taxon>
        <taxon>Toxicofera</taxon>
        <taxon>Serpentes</taxon>
        <taxon>Colubroidea</taxon>
        <taxon>Colubridae</taxon>
        <taxon>Colubrinae</taxon>
        <taxon>Pantherophis</taxon>
    </lineage>
</organism>
<feature type="region of interest" description="Disordered" evidence="8">
    <location>
        <begin position="196"/>
        <end position="235"/>
    </location>
</feature>
<feature type="domain" description="C2H2-type" evidence="9">
    <location>
        <begin position="506"/>
        <end position="533"/>
    </location>
</feature>
<reference evidence="12" key="1">
    <citation type="submission" date="2025-08" db="UniProtKB">
        <authorList>
            <consortium name="RefSeq"/>
        </authorList>
    </citation>
    <scope>IDENTIFICATION</scope>
    <source>
        <tissue evidence="12">Blood</tissue>
    </source>
</reference>
<keyword evidence="2" id="KW-0479">Metal-binding</keyword>
<evidence type="ECO:0000256" key="8">
    <source>
        <dbReference type="SAM" id="MobiDB-lite"/>
    </source>
</evidence>
<feature type="domain" description="C2H2-type" evidence="9">
    <location>
        <begin position="1049"/>
        <end position="1076"/>
    </location>
</feature>
<feature type="domain" description="C2H2-type" evidence="9">
    <location>
        <begin position="334"/>
        <end position="361"/>
    </location>
</feature>
<evidence type="ECO:0000313" key="12">
    <source>
        <dbReference type="RefSeq" id="XP_060539217.1"/>
    </source>
</evidence>
<feature type="domain" description="C2H2-type" evidence="9">
    <location>
        <begin position="918"/>
        <end position="945"/>
    </location>
</feature>
<dbReference type="InterPro" id="IPR036236">
    <property type="entry name" value="Znf_C2H2_sf"/>
</dbReference>
<dbReference type="SMART" id="SM00355">
    <property type="entry name" value="ZnF_C2H2"/>
    <property type="match status" value="11"/>
</dbReference>
<dbReference type="RefSeq" id="XP_060539217.1">
    <property type="nucleotide sequence ID" value="XM_060683234.1"/>
</dbReference>
<dbReference type="Proteomes" id="UP001652622">
    <property type="component" value="Unplaced"/>
</dbReference>
<dbReference type="SMART" id="SM00349">
    <property type="entry name" value="KRAB"/>
    <property type="match status" value="1"/>
</dbReference>
<dbReference type="InterPro" id="IPR036051">
    <property type="entry name" value="KRAB_dom_sf"/>
</dbReference>
<dbReference type="PROSITE" id="PS00028">
    <property type="entry name" value="ZINC_FINGER_C2H2_1"/>
    <property type="match status" value="11"/>
</dbReference>
<dbReference type="InterPro" id="IPR013087">
    <property type="entry name" value="Znf_C2H2_type"/>
</dbReference>
<evidence type="ECO:0000256" key="4">
    <source>
        <dbReference type="ARBA" id="ARBA00022771"/>
    </source>
</evidence>
<feature type="domain" description="C2H2-type" evidence="9">
    <location>
        <begin position="450"/>
        <end position="477"/>
    </location>
</feature>
<gene>
    <name evidence="12" type="primary">LOC117673240</name>
</gene>
<feature type="region of interest" description="Disordered" evidence="8">
    <location>
        <begin position="1"/>
        <end position="33"/>
    </location>
</feature>
<feature type="compositionally biased region" description="Basic and acidic residues" evidence="8">
    <location>
        <begin position="205"/>
        <end position="219"/>
    </location>
</feature>
<feature type="compositionally biased region" description="Pro residues" evidence="8">
    <location>
        <begin position="609"/>
        <end position="622"/>
    </location>
</feature>
<feature type="domain" description="C2H2-type" evidence="9">
    <location>
        <begin position="962"/>
        <end position="989"/>
    </location>
</feature>
<feature type="domain" description="C2H2-type" evidence="9">
    <location>
        <begin position="420"/>
        <end position="447"/>
    </location>
</feature>
<dbReference type="SUPFAM" id="SSF109640">
    <property type="entry name" value="KRAB domain (Kruppel-associated box)"/>
    <property type="match status" value="1"/>
</dbReference>
<feature type="region of interest" description="Disordered" evidence="8">
    <location>
        <begin position="607"/>
        <end position="628"/>
    </location>
</feature>
<keyword evidence="4 7" id="KW-0863">Zinc-finger</keyword>
<keyword evidence="6" id="KW-0539">Nucleus</keyword>
<evidence type="ECO:0000259" key="9">
    <source>
        <dbReference type="PROSITE" id="PS50157"/>
    </source>
</evidence>
<evidence type="ECO:0000259" key="10">
    <source>
        <dbReference type="PROSITE" id="PS50805"/>
    </source>
</evidence>
<proteinExistence type="predicted"/>
<feature type="domain" description="C2H2-type" evidence="9">
    <location>
        <begin position="1021"/>
        <end position="1048"/>
    </location>
</feature>
<feature type="region of interest" description="Disordered" evidence="8">
    <location>
        <begin position="384"/>
        <end position="410"/>
    </location>
</feature>
<keyword evidence="5" id="KW-0862">Zinc</keyword>
<evidence type="ECO:0000256" key="1">
    <source>
        <dbReference type="ARBA" id="ARBA00004123"/>
    </source>
</evidence>
<dbReference type="SUPFAM" id="SSF57667">
    <property type="entry name" value="beta-beta-alpha zinc fingers"/>
    <property type="match status" value="7"/>
</dbReference>
<dbReference type="GeneID" id="117673240"/>
<evidence type="ECO:0000313" key="11">
    <source>
        <dbReference type="Proteomes" id="UP001652622"/>
    </source>
</evidence>